<dbReference type="InterPro" id="IPR003033">
    <property type="entry name" value="SCP2_sterol-bd_dom"/>
</dbReference>
<accession>A0A292PLS2</accession>
<dbReference type="Pfam" id="PF02036">
    <property type="entry name" value="SCP2"/>
    <property type="match status" value="1"/>
</dbReference>
<sequence length="130" mass="13617">MTLASENFPSSPAFDLIAASLTAPAAKSDALKNGKAIFAFTLTNKAKETESWYLDLKTTGTVGKGLAPEGAKPDVVLLLSDDDFQGLIDGKAAAQKLFMSGRLKIKGDVMKATRAEGVLKSARAGVKSKL</sequence>
<dbReference type="GO" id="GO:0005829">
    <property type="term" value="C:cytosol"/>
    <property type="evidence" value="ECO:0007669"/>
    <property type="project" value="TreeGrafter"/>
</dbReference>
<name>A0A292PLS2_9PEZI</name>
<proteinExistence type="predicted"/>
<gene>
    <name evidence="2" type="ORF">GSTUAT00008182001</name>
</gene>
<feature type="domain" description="SCP2" evidence="1">
    <location>
        <begin position="24"/>
        <end position="120"/>
    </location>
</feature>
<dbReference type="Gene3D" id="3.30.1050.10">
    <property type="entry name" value="SCP2 sterol-binding domain"/>
    <property type="match status" value="1"/>
</dbReference>
<organism evidence="2 3">
    <name type="scientific">Tuber aestivum</name>
    <name type="common">summer truffle</name>
    <dbReference type="NCBI Taxonomy" id="59557"/>
    <lineage>
        <taxon>Eukaryota</taxon>
        <taxon>Fungi</taxon>
        <taxon>Dikarya</taxon>
        <taxon>Ascomycota</taxon>
        <taxon>Pezizomycotina</taxon>
        <taxon>Pezizomycetes</taxon>
        <taxon>Pezizales</taxon>
        <taxon>Tuberaceae</taxon>
        <taxon>Tuber</taxon>
    </lineage>
</organism>
<evidence type="ECO:0000313" key="3">
    <source>
        <dbReference type="Proteomes" id="UP001412239"/>
    </source>
</evidence>
<reference evidence="2" key="1">
    <citation type="submission" date="2015-10" db="EMBL/GenBank/DDBJ databases">
        <authorList>
            <person name="Regsiter A."/>
            <person name="william w."/>
        </authorList>
    </citation>
    <scope>NUCLEOTIDE SEQUENCE</scope>
    <source>
        <strain evidence="2">Montdore</strain>
    </source>
</reference>
<evidence type="ECO:0000259" key="1">
    <source>
        <dbReference type="Pfam" id="PF02036"/>
    </source>
</evidence>
<dbReference type="EMBL" id="LN891180">
    <property type="protein sequence ID" value="CUS07721.1"/>
    <property type="molecule type" value="Genomic_DNA"/>
</dbReference>
<dbReference type="AlphaFoldDB" id="A0A292PLS2"/>
<dbReference type="Proteomes" id="UP001412239">
    <property type="component" value="Unassembled WGS sequence"/>
</dbReference>
<protein>
    <recommendedName>
        <fullName evidence="1">SCP2 domain-containing protein</fullName>
    </recommendedName>
</protein>
<dbReference type="PANTHER" id="PTHR10094:SF25">
    <property type="entry name" value="SCP2 STEROL-BINDING DOMAIN-CONTAINING PROTEIN 1"/>
    <property type="match status" value="1"/>
</dbReference>
<dbReference type="PANTHER" id="PTHR10094">
    <property type="entry name" value="STEROL CARRIER PROTEIN 2 SCP-2 FAMILY PROTEIN"/>
    <property type="match status" value="1"/>
</dbReference>
<keyword evidence="3" id="KW-1185">Reference proteome</keyword>
<dbReference type="InterPro" id="IPR036527">
    <property type="entry name" value="SCP2_sterol-bd_dom_sf"/>
</dbReference>
<evidence type="ECO:0000313" key="2">
    <source>
        <dbReference type="EMBL" id="CUS07721.1"/>
    </source>
</evidence>
<dbReference type="SUPFAM" id="SSF55718">
    <property type="entry name" value="SCP-like"/>
    <property type="match status" value="1"/>
</dbReference>